<dbReference type="PANTHER" id="PTHR10357">
    <property type="entry name" value="ALPHA-AMYLASE FAMILY MEMBER"/>
    <property type="match status" value="1"/>
</dbReference>
<feature type="region of interest" description="Disordered" evidence="2">
    <location>
        <begin position="1"/>
        <end position="20"/>
    </location>
</feature>
<dbReference type="Proteomes" id="UP000433071">
    <property type="component" value="Unassembled WGS sequence"/>
</dbReference>
<dbReference type="PANTHER" id="PTHR10357:SF179">
    <property type="entry name" value="NEUTRAL AND BASIC AMINO ACID TRANSPORT PROTEIN RBAT"/>
    <property type="match status" value="1"/>
</dbReference>
<dbReference type="SUPFAM" id="SSF51445">
    <property type="entry name" value="(Trans)glycosidases"/>
    <property type="match status" value="1"/>
</dbReference>
<evidence type="ECO:0000256" key="1">
    <source>
        <dbReference type="ARBA" id="ARBA00008061"/>
    </source>
</evidence>
<comment type="caution">
    <text evidence="4">The sequence shown here is derived from an EMBL/GenBank/DDBJ whole genome shotgun (WGS) entry which is preliminary data.</text>
</comment>
<dbReference type="Gene3D" id="3.90.400.10">
    <property type="entry name" value="Oligo-1,6-glucosidase, Domain 2"/>
    <property type="match status" value="1"/>
</dbReference>
<reference evidence="4 5" key="1">
    <citation type="submission" date="2019-11" db="EMBL/GenBank/DDBJ databases">
        <title>Agromyces kandeliae sp. nov., isolated from mangrove soil.</title>
        <authorList>
            <person name="Wang R."/>
        </authorList>
    </citation>
    <scope>NUCLEOTIDE SEQUENCE [LARGE SCALE GENOMIC DNA]</scope>
    <source>
        <strain evidence="4 5">JCM 11433</strain>
    </source>
</reference>
<dbReference type="GO" id="GO:0009313">
    <property type="term" value="P:oligosaccharide catabolic process"/>
    <property type="evidence" value="ECO:0007669"/>
    <property type="project" value="TreeGrafter"/>
</dbReference>
<evidence type="ECO:0000313" key="4">
    <source>
        <dbReference type="EMBL" id="MTH67963.1"/>
    </source>
</evidence>
<dbReference type="AlphaFoldDB" id="A0A6I3MBX3"/>
<evidence type="ECO:0000313" key="5">
    <source>
        <dbReference type="Proteomes" id="UP000433071"/>
    </source>
</evidence>
<feature type="domain" description="Glycosyl hydrolase family 13 catalytic" evidence="3">
    <location>
        <begin position="45"/>
        <end position="443"/>
    </location>
</feature>
<proteinExistence type="inferred from homology"/>
<protein>
    <submittedName>
        <fullName evidence="4">DUF3459 domain-containing protein</fullName>
    </submittedName>
</protein>
<dbReference type="InterPro" id="IPR017853">
    <property type="entry name" value="GH"/>
</dbReference>
<name>A0A6I3MBX3_9MICO</name>
<dbReference type="CDD" id="cd11332">
    <property type="entry name" value="AmyAc_OligoGlu_TS"/>
    <property type="match status" value="1"/>
</dbReference>
<gene>
    <name evidence="4" type="ORF">GJ743_06200</name>
</gene>
<evidence type="ECO:0000256" key="2">
    <source>
        <dbReference type="SAM" id="MobiDB-lite"/>
    </source>
</evidence>
<organism evidence="4 5">
    <name type="scientific">Agromyces bracchium</name>
    <dbReference type="NCBI Taxonomy" id="88376"/>
    <lineage>
        <taxon>Bacteria</taxon>
        <taxon>Bacillati</taxon>
        <taxon>Actinomycetota</taxon>
        <taxon>Actinomycetes</taxon>
        <taxon>Micrococcales</taxon>
        <taxon>Microbacteriaceae</taxon>
        <taxon>Agromyces</taxon>
    </lineage>
</organism>
<dbReference type="Gene3D" id="3.20.20.80">
    <property type="entry name" value="Glycosidases"/>
    <property type="match status" value="1"/>
</dbReference>
<dbReference type="Pfam" id="PF00128">
    <property type="entry name" value="Alpha-amylase"/>
    <property type="match status" value="1"/>
</dbReference>
<sequence>MTTPLTEAADAPANASANAPQAAPATIPAALTADPLWWRSAVIYQVYVRSFADSDGDGTGDLRGVLAHLDHLQELGVDALWFNPWYPSPLADGGYDVADYRDIHPAFGTLADAEELIGAALERGIRTIIDIVPNHVSHEHEWFRAALAAGSGSPERERFWFHPGKGPNGDEPPTDWVSNFQGGTWTRTANPDGTPGEWYLHLFAPEQPDLNWNHPDVRAEHEDILRFWFDRGVAGVRIDSAGLLIKDPNLPEVPELVEPGGHPTEDRDEVHDVYRAWRRIADSYEGTRVLVGEVWVPDAARFAAYLRPDEMHTAFNFDFMARPWDAAELRASIDLMLDAHAPVGAPSTWVLSNHDVTRPVTRYGREDSGFAFARKRFGTPTDVELGTRRARAAALLTAALPGSLYLYQGDELGLPEVDLPREVLEDPMHFRSGGVDPGRDGCRVPLPWRGTASPFGFSPDGASAAPWLPQPAEWAALSVQAQEADAGSMLRLYRDALRIRRREAGFGDGPMAWLDLGPDVLAFSRGDDLVSVTNLGRTPVELPDHERILLASAPLADGLLAPDSTAWLRVRTGTESPRLAAGRTHLRTTT</sequence>
<feature type="compositionally biased region" description="Low complexity" evidence="2">
    <location>
        <begin position="8"/>
        <end position="20"/>
    </location>
</feature>
<keyword evidence="5" id="KW-1185">Reference proteome</keyword>
<dbReference type="EMBL" id="WMLB01000017">
    <property type="protein sequence ID" value="MTH67963.1"/>
    <property type="molecule type" value="Genomic_DNA"/>
</dbReference>
<dbReference type="SMART" id="SM00642">
    <property type="entry name" value="Aamy"/>
    <property type="match status" value="1"/>
</dbReference>
<evidence type="ECO:0000259" key="3">
    <source>
        <dbReference type="SMART" id="SM00642"/>
    </source>
</evidence>
<accession>A0A6I3MBX3</accession>
<dbReference type="InterPro" id="IPR006047">
    <property type="entry name" value="GH13_cat_dom"/>
</dbReference>
<dbReference type="GO" id="GO:0004556">
    <property type="term" value="F:alpha-amylase activity"/>
    <property type="evidence" value="ECO:0007669"/>
    <property type="project" value="TreeGrafter"/>
</dbReference>
<comment type="similarity">
    <text evidence="1">Belongs to the glycosyl hydrolase 13 family.</text>
</comment>
<dbReference type="InterPro" id="IPR045857">
    <property type="entry name" value="O16G_dom_2"/>
</dbReference>